<dbReference type="SUPFAM" id="SSF53098">
    <property type="entry name" value="Ribonuclease H-like"/>
    <property type="match status" value="1"/>
</dbReference>
<protein>
    <submittedName>
        <fullName evidence="2">Transposon tf2-6 polyprotein</fullName>
    </submittedName>
</protein>
<comment type="caution">
    <text evidence="2">The sequence shown here is derived from an EMBL/GenBank/DDBJ whole genome shotgun (WGS) entry which is preliminary data.</text>
</comment>
<dbReference type="AlphaFoldDB" id="A0AAV3Y799"/>
<dbReference type="InterPro" id="IPR036397">
    <property type="entry name" value="RNaseH_sf"/>
</dbReference>
<evidence type="ECO:0000313" key="3">
    <source>
        <dbReference type="Proteomes" id="UP000735302"/>
    </source>
</evidence>
<dbReference type="PANTHER" id="PTHR37984">
    <property type="entry name" value="PROTEIN CBG26694"/>
    <property type="match status" value="1"/>
</dbReference>
<sequence length="96" mass="11026">MELMRWIHGYLEKASTMTSQVDAFSKYPCIHLMNSILAKATTRKLVQDFSHSGYPRAIETYDATCFSSAEFQTWCEQRGIQHPHGVPYHPETSTDI</sequence>
<dbReference type="GO" id="GO:0003676">
    <property type="term" value="F:nucleic acid binding"/>
    <property type="evidence" value="ECO:0007669"/>
    <property type="project" value="InterPro"/>
</dbReference>
<dbReference type="GO" id="GO:0015074">
    <property type="term" value="P:DNA integration"/>
    <property type="evidence" value="ECO:0007669"/>
    <property type="project" value="InterPro"/>
</dbReference>
<dbReference type="PANTHER" id="PTHR37984:SF5">
    <property type="entry name" value="PROTEIN NYNRIN-LIKE"/>
    <property type="match status" value="1"/>
</dbReference>
<reference evidence="2 3" key="1">
    <citation type="journal article" date="2021" name="Elife">
        <title>Chloroplast acquisition without the gene transfer in kleptoplastic sea slugs, Plakobranchus ocellatus.</title>
        <authorList>
            <person name="Maeda T."/>
            <person name="Takahashi S."/>
            <person name="Yoshida T."/>
            <person name="Shimamura S."/>
            <person name="Takaki Y."/>
            <person name="Nagai Y."/>
            <person name="Toyoda A."/>
            <person name="Suzuki Y."/>
            <person name="Arimoto A."/>
            <person name="Ishii H."/>
            <person name="Satoh N."/>
            <person name="Nishiyama T."/>
            <person name="Hasebe M."/>
            <person name="Maruyama T."/>
            <person name="Minagawa J."/>
            <person name="Obokata J."/>
            <person name="Shigenobu S."/>
        </authorList>
    </citation>
    <scope>NUCLEOTIDE SEQUENCE [LARGE SCALE GENOMIC DNA]</scope>
</reference>
<accession>A0AAV3Y799</accession>
<dbReference type="Proteomes" id="UP000735302">
    <property type="component" value="Unassembled WGS sequence"/>
</dbReference>
<name>A0AAV3Y799_9GAST</name>
<keyword evidence="3" id="KW-1185">Reference proteome</keyword>
<dbReference type="Gene3D" id="3.30.420.10">
    <property type="entry name" value="Ribonuclease H-like superfamily/Ribonuclease H"/>
    <property type="match status" value="1"/>
</dbReference>
<dbReference type="InterPro" id="IPR012337">
    <property type="entry name" value="RNaseH-like_sf"/>
</dbReference>
<dbReference type="InterPro" id="IPR001584">
    <property type="entry name" value="Integrase_cat-core"/>
</dbReference>
<dbReference type="EMBL" id="BLXT01000588">
    <property type="protein sequence ID" value="GFN78326.1"/>
    <property type="molecule type" value="Genomic_DNA"/>
</dbReference>
<feature type="domain" description="Integrase catalytic" evidence="1">
    <location>
        <begin position="1"/>
        <end position="96"/>
    </location>
</feature>
<organism evidence="2 3">
    <name type="scientific">Plakobranchus ocellatus</name>
    <dbReference type="NCBI Taxonomy" id="259542"/>
    <lineage>
        <taxon>Eukaryota</taxon>
        <taxon>Metazoa</taxon>
        <taxon>Spiralia</taxon>
        <taxon>Lophotrochozoa</taxon>
        <taxon>Mollusca</taxon>
        <taxon>Gastropoda</taxon>
        <taxon>Heterobranchia</taxon>
        <taxon>Euthyneura</taxon>
        <taxon>Panpulmonata</taxon>
        <taxon>Sacoglossa</taxon>
        <taxon>Placobranchoidea</taxon>
        <taxon>Plakobranchidae</taxon>
        <taxon>Plakobranchus</taxon>
    </lineage>
</organism>
<dbReference type="InterPro" id="IPR050951">
    <property type="entry name" value="Retrovirus_Pol_polyprotein"/>
</dbReference>
<gene>
    <name evidence="2" type="ORF">PoB_000483200</name>
</gene>
<dbReference type="PROSITE" id="PS50994">
    <property type="entry name" value="INTEGRASE"/>
    <property type="match status" value="1"/>
</dbReference>
<proteinExistence type="predicted"/>
<evidence type="ECO:0000313" key="2">
    <source>
        <dbReference type="EMBL" id="GFN78326.1"/>
    </source>
</evidence>
<evidence type="ECO:0000259" key="1">
    <source>
        <dbReference type="PROSITE" id="PS50994"/>
    </source>
</evidence>